<reference evidence="2" key="1">
    <citation type="submission" date="2016-06" db="EMBL/GenBank/DDBJ databases">
        <authorList>
            <person name="Varghese N."/>
        </authorList>
    </citation>
    <scope>NUCLEOTIDE SEQUENCE [LARGE SCALE GENOMIC DNA]</scope>
    <source>
        <strain evidence="2">DSM 46123</strain>
    </source>
</reference>
<protein>
    <recommendedName>
        <fullName evidence="3">Protein kinase domain-containing protein</fullName>
    </recommendedName>
</protein>
<keyword evidence="2" id="KW-1185">Reference proteome</keyword>
<dbReference type="RefSeq" id="WP_091457484.1">
    <property type="nucleotide sequence ID" value="NZ_FMHU01000001.1"/>
</dbReference>
<evidence type="ECO:0000313" key="2">
    <source>
        <dbReference type="Proteomes" id="UP000198906"/>
    </source>
</evidence>
<sequence>MTLYEMATGTLPKWGENANPAAVSDEVTLDPAAFDPAVADRMVEFFARALARDAARRFDTVDDMTDAWRAIFQQVPQSAPTLAAAGRPAVGLNRSSPLAAAELTARARSALERLGTATLLAELRALGIPWEAIVAADNGSPTDADFRSLTELVQHHVVPAVSAAVAAADGPVLLTEAAPLVRYGQLRLLQELADPTRPRPAARLLLGGGPAGRTGAAGRRAVAVDRPGQPVGLAGRPLAGPGHSMTTQVTLRFRGPRPIAWAGW</sequence>
<evidence type="ECO:0000313" key="1">
    <source>
        <dbReference type="EMBL" id="SCL19222.1"/>
    </source>
</evidence>
<dbReference type="Proteomes" id="UP000198906">
    <property type="component" value="Unassembled WGS sequence"/>
</dbReference>
<dbReference type="EMBL" id="FMHU01000001">
    <property type="protein sequence ID" value="SCL19222.1"/>
    <property type="molecule type" value="Genomic_DNA"/>
</dbReference>
<gene>
    <name evidence="1" type="ORF">GA0074694_2611</name>
</gene>
<dbReference type="AlphaFoldDB" id="A0A1C6RPW8"/>
<organism evidence="1 2">
    <name type="scientific">Micromonospora inyonensis</name>
    <dbReference type="NCBI Taxonomy" id="47866"/>
    <lineage>
        <taxon>Bacteria</taxon>
        <taxon>Bacillati</taxon>
        <taxon>Actinomycetota</taxon>
        <taxon>Actinomycetes</taxon>
        <taxon>Micromonosporales</taxon>
        <taxon>Micromonosporaceae</taxon>
        <taxon>Micromonospora</taxon>
    </lineage>
</organism>
<dbReference type="Gene3D" id="1.10.510.10">
    <property type="entry name" value="Transferase(Phosphotransferase) domain 1"/>
    <property type="match status" value="1"/>
</dbReference>
<accession>A0A1C6RPW8</accession>
<dbReference type="STRING" id="47866.GA0074694_2611"/>
<name>A0A1C6RPW8_9ACTN</name>
<evidence type="ECO:0008006" key="3">
    <source>
        <dbReference type="Google" id="ProtNLM"/>
    </source>
</evidence>
<proteinExistence type="predicted"/>